<dbReference type="EMBL" id="HG529643">
    <property type="protein sequence ID" value="CDI55304.1"/>
    <property type="molecule type" value="Genomic_DNA"/>
</dbReference>
<organism evidence="2">
    <name type="scientific">Melanopsichium pennsylvanicum 4</name>
    <dbReference type="NCBI Taxonomy" id="1398559"/>
    <lineage>
        <taxon>Eukaryota</taxon>
        <taxon>Fungi</taxon>
        <taxon>Dikarya</taxon>
        <taxon>Basidiomycota</taxon>
        <taxon>Ustilaginomycotina</taxon>
        <taxon>Ustilaginomycetes</taxon>
        <taxon>Ustilaginales</taxon>
        <taxon>Ustilaginaceae</taxon>
        <taxon>Melanopsichium</taxon>
    </lineage>
</organism>
<proteinExistence type="predicted"/>
<feature type="region of interest" description="Disordered" evidence="1">
    <location>
        <begin position="1"/>
        <end position="27"/>
    </location>
</feature>
<evidence type="ECO:0000313" key="2">
    <source>
        <dbReference type="EMBL" id="CDI55304.1"/>
    </source>
</evidence>
<reference evidence="2" key="1">
    <citation type="journal article" date="2014" name="Genome Biol. Evol.">
        <title>Gene Loss Rather Than Gene Gain Is Associated with a Host Jump from Monocots to Dicots in the Smut Fungus Melanopsichium pennsylvanicum.</title>
        <authorList>
            <person name="Sharma R."/>
            <person name="Mishra B."/>
            <person name="Runge F."/>
            <person name="Thines M."/>
        </authorList>
    </citation>
    <scope>NUCLEOTIDE SEQUENCE</scope>
    <source>
        <strain evidence="2">4</strain>
    </source>
</reference>
<dbReference type="AlphaFoldDB" id="A0A077RCM2"/>
<protein>
    <submittedName>
        <fullName evidence="2">Uncharacterized protein</fullName>
    </submittedName>
</protein>
<evidence type="ECO:0000256" key="1">
    <source>
        <dbReference type="SAM" id="MobiDB-lite"/>
    </source>
</evidence>
<name>A0A077RCM2_9BASI</name>
<accession>A0A077RCM2</accession>
<sequence length="70" mass="7678">MTHAISAKLEAQTGESGEERGGQGGPFSALRFINTLVFRRRGLSGQTDAECEKANNKWDGTVSKTKKKYM</sequence>